<evidence type="ECO:0000259" key="2">
    <source>
        <dbReference type="Pfam" id="PF23991"/>
    </source>
</evidence>
<dbReference type="AlphaFoldDB" id="A0A1I0P1G0"/>
<proteinExistence type="predicted"/>
<keyword evidence="4" id="KW-1185">Reference proteome</keyword>
<organism evidence="3 4">
    <name type="scientific">Halobacterium jilantaiense</name>
    <dbReference type="NCBI Taxonomy" id="355548"/>
    <lineage>
        <taxon>Archaea</taxon>
        <taxon>Methanobacteriati</taxon>
        <taxon>Methanobacteriota</taxon>
        <taxon>Stenosarchaea group</taxon>
        <taxon>Halobacteria</taxon>
        <taxon>Halobacteriales</taxon>
        <taxon>Halobacteriaceae</taxon>
        <taxon>Halobacterium</taxon>
    </lineage>
</organism>
<protein>
    <recommendedName>
        <fullName evidence="2">DUF7310 domain-containing protein</fullName>
    </recommendedName>
</protein>
<dbReference type="Proteomes" id="UP000198518">
    <property type="component" value="Unassembled WGS sequence"/>
</dbReference>
<evidence type="ECO:0000313" key="3">
    <source>
        <dbReference type="EMBL" id="SEW07311.1"/>
    </source>
</evidence>
<feature type="compositionally biased region" description="Basic and acidic residues" evidence="1">
    <location>
        <begin position="84"/>
        <end position="104"/>
    </location>
</feature>
<dbReference type="InterPro" id="IPR055734">
    <property type="entry name" value="DUF7310"/>
</dbReference>
<feature type="compositionally biased region" description="Basic and acidic residues" evidence="1">
    <location>
        <begin position="124"/>
        <end position="141"/>
    </location>
</feature>
<dbReference type="SUPFAM" id="SSF46966">
    <property type="entry name" value="Spectrin repeat"/>
    <property type="match status" value="1"/>
</dbReference>
<dbReference type="OrthoDB" id="206571at2157"/>
<sequence>MTDNSLEARVAAVERALTDGDTAVDLSDPAERQRHLDALADDLDTLTERVDALEATVQSLHGYVGEIEHVNDRVERRADAARAAVERLDDEARAHAPEPDRSSPERAPSTGDETAVPDSAARLADSDEKPASLLDRLRSSL</sequence>
<accession>A0A1I0P1G0</accession>
<dbReference type="Pfam" id="PF23991">
    <property type="entry name" value="DUF7310"/>
    <property type="match status" value="1"/>
</dbReference>
<feature type="domain" description="DUF7310" evidence="2">
    <location>
        <begin position="6"/>
        <end position="87"/>
    </location>
</feature>
<name>A0A1I0P1G0_9EURY</name>
<dbReference type="RefSeq" id="WP_089668517.1">
    <property type="nucleotide sequence ID" value="NZ_FOJA01000001.1"/>
</dbReference>
<dbReference type="STRING" id="355548.SAMN04487945_1276"/>
<feature type="region of interest" description="Disordered" evidence="1">
    <location>
        <begin position="84"/>
        <end position="141"/>
    </location>
</feature>
<gene>
    <name evidence="3" type="ORF">SAMN04487945_1276</name>
</gene>
<evidence type="ECO:0000256" key="1">
    <source>
        <dbReference type="SAM" id="MobiDB-lite"/>
    </source>
</evidence>
<dbReference type="EMBL" id="FOJA01000001">
    <property type="protein sequence ID" value="SEW07311.1"/>
    <property type="molecule type" value="Genomic_DNA"/>
</dbReference>
<evidence type="ECO:0000313" key="4">
    <source>
        <dbReference type="Proteomes" id="UP000198518"/>
    </source>
</evidence>
<reference evidence="3 4" key="1">
    <citation type="submission" date="2016-10" db="EMBL/GenBank/DDBJ databases">
        <authorList>
            <person name="de Groot N.N."/>
        </authorList>
    </citation>
    <scope>NUCLEOTIDE SEQUENCE [LARGE SCALE GENOMIC DNA]</scope>
    <source>
        <strain evidence="3 4">CGMCC 1.5337</strain>
    </source>
</reference>